<evidence type="ECO:0000313" key="3">
    <source>
        <dbReference type="EMBL" id="MCW4472044.1"/>
    </source>
</evidence>
<dbReference type="Gene3D" id="2.40.160.10">
    <property type="entry name" value="Porin"/>
    <property type="match status" value="1"/>
</dbReference>
<evidence type="ECO:0000313" key="4">
    <source>
        <dbReference type="Proteomes" id="UP001209922"/>
    </source>
</evidence>
<feature type="chain" id="PRO_5045760330" evidence="2">
    <location>
        <begin position="32"/>
        <end position="472"/>
    </location>
</feature>
<organism evidence="3 4">
    <name type="scientific">Xanthomonas chitinilytica</name>
    <dbReference type="NCBI Taxonomy" id="2989819"/>
    <lineage>
        <taxon>Bacteria</taxon>
        <taxon>Pseudomonadati</taxon>
        <taxon>Pseudomonadota</taxon>
        <taxon>Gammaproteobacteria</taxon>
        <taxon>Lysobacterales</taxon>
        <taxon>Lysobacteraceae</taxon>
        <taxon>Xanthomonas</taxon>
    </lineage>
</organism>
<dbReference type="InterPro" id="IPR010870">
    <property type="entry name" value="Porin_O/P"/>
</dbReference>
<dbReference type="Proteomes" id="UP001209922">
    <property type="component" value="Unassembled WGS sequence"/>
</dbReference>
<accession>A0ABT3JU70</accession>
<dbReference type="EMBL" id="JAPCHY010000004">
    <property type="protein sequence ID" value="MCW4472044.1"/>
    <property type="molecule type" value="Genomic_DNA"/>
</dbReference>
<sequence length="472" mass="51068">MRTIPAGNRAKGARAWLVGALACSLVAPVFAQERPTVEQLQQRLEALERRFGGAAQTADGNELDLATLDQRLRALERNLELQEEARVAKAKEAPVVTVGAGGAAVKSGDGAYEFKLRGLVQGDARFFQDDDQVPANDSFLLRRVRPTLEGSLGKLVGFRITPEFAGDSATVVDAYVDLKFDPAYTLRAGKVKGPVGLERLQSGNAIALIERAFPTELAPNRELGVQLQGVLADSKFNYVVGVYNGTADGRDGASSNSDGNFEYAARLFFEPLPGIGFGIAGSTGDKEGTGNNFLPRYRTQGQQQFFNYRAAVAADGRHTRLSPQGYLYRGPFGLQAEYIRSKQELELAGNRADLENSAWQATASWVLTGEEASYRGVRPASPFKPGGNGWGAFELVGRYGVLDVDDGAFPLFADPDVAATRATEWALGLNWYLNSNLKLVVNYLHTRFDGGALAGADREDEKAVFSRLQVAF</sequence>
<name>A0ABT3JU70_9XANT</name>
<feature type="signal peptide" evidence="2">
    <location>
        <begin position="1"/>
        <end position="31"/>
    </location>
</feature>
<keyword evidence="4" id="KW-1185">Reference proteome</keyword>
<feature type="coiled-coil region" evidence="1">
    <location>
        <begin position="37"/>
        <end position="92"/>
    </location>
</feature>
<reference evidence="3 4" key="1">
    <citation type="submission" date="2022-10" db="EMBL/GenBank/DDBJ databases">
        <title>Xanthomonas sp. H13-6.</title>
        <authorList>
            <person name="Liu X."/>
            <person name="Deng Z."/>
            <person name="Jiang Y."/>
            <person name="Yu T."/>
            <person name="Ai J."/>
        </authorList>
    </citation>
    <scope>NUCLEOTIDE SEQUENCE [LARGE SCALE GENOMIC DNA]</scope>
    <source>
        <strain evidence="3 4">H13-6</strain>
    </source>
</reference>
<protein>
    <submittedName>
        <fullName evidence="3">OprO/OprP family phosphate-selective porin</fullName>
    </submittedName>
</protein>
<dbReference type="RefSeq" id="WP_265127005.1">
    <property type="nucleotide sequence ID" value="NZ_JAPCHY010000004.1"/>
</dbReference>
<dbReference type="InterPro" id="IPR023614">
    <property type="entry name" value="Porin_dom_sf"/>
</dbReference>
<comment type="caution">
    <text evidence="3">The sequence shown here is derived from an EMBL/GenBank/DDBJ whole genome shotgun (WGS) entry which is preliminary data.</text>
</comment>
<keyword evidence="1" id="KW-0175">Coiled coil</keyword>
<dbReference type="Pfam" id="PF07396">
    <property type="entry name" value="Porin_O_P"/>
    <property type="match status" value="1"/>
</dbReference>
<keyword evidence="2" id="KW-0732">Signal</keyword>
<evidence type="ECO:0000256" key="1">
    <source>
        <dbReference type="SAM" id="Coils"/>
    </source>
</evidence>
<gene>
    <name evidence="3" type="ORF">OK345_05915</name>
</gene>
<proteinExistence type="predicted"/>
<evidence type="ECO:0000256" key="2">
    <source>
        <dbReference type="SAM" id="SignalP"/>
    </source>
</evidence>
<dbReference type="SUPFAM" id="SSF56935">
    <property type="entry name" value="Porins"/>
    <property type="match status" value="1"/>
</dbReference>